<dbReference type="SUPFAM" id="SSF50494">
    <property type="entry name" value="Trypsin-like serine proteases"/>
    <property type="match status" value="1"/>
</dbReference>
<keyword evidence="3 6" id="KW-0645">Protease</keyword>
<dbReference type="InterPro" id="IPR043504">
    <property type="entry name" value="Peptidase_S1_PA_chymotrypsin"/>
</dbReference>
<dbReference type="PANTHER" id="PTHR38469:SF1">
    <property type="entry name" value="PERIPLASMIC PEPTIDASE SUBFAMILY S1B"/>
    <property type="match status" value="1"/>
</dbReference>
<dbReference type="AlphaFoldDB" id="R0EBQ0"/>
<sequence precursor="true">MRNLFLGASAACLAAFASSAALADEGMWTYDNFPAAQVKATYGVTLDKAWLDHVQANAVRLSTGCSASVVSAQGLVLTNHHCVSDCAQDLSTATSDHLKTGYVIANREEERTCPGMQAEVLLSIKDVTDTVKSAASGKAGGEFVKARNAAIADIERTNCAGKEAVQTCQVVNLYQDGQYKLYTFRKFSDVRLVFAPELATAFFGGDPDNFNFPRYDLDMSFVRLYENGKPVATPGHLVWNPAPPKDGELTIVAGNPGTTNRLLTADQLAFLRDVSFPMTLTQLAELRGRLIEFGKRGPEQQRVASHELFGIENSYKVYVGQLQALSGPGFLDGKRQADAELKAKVAADPKLAAATGDPWAKIAAVQTERAGLYAPYVLLEGRAGFFSPLYGYAVELVRAAQERAKPNTERLPEYADARLPLLEKEITDAKPVDKDLNQLQIEFWLLKVREVLTADAPQTKLLLGKDSPETIAARLAGSTLADPAVRKALWDGGLPAIQASKDPLIQYVLATDGAARAARKAYEERVTGPSGQAAQKIAAARFAVYGDKVYPDATFSPRLSYGKVAGWTYRGQTVPYATTFKGLWERATGQDPFALAPRWEAARGKLSDDTVFDFVTTNDITGGNSGSPVLNAKGEVIGAAFDGNIHSLGGAFAYDGSINRTVVASTAAATEAFVKVYGQQALVDELLGKPFKKGGR</sequence>
<dbReference type="PANTHER" id="PTHR38469">
    <property type="entry name" value="PERIPLASMIC PEPTIDASE SUBFAMILY S1B"/>
    <property type="match status" value="1"/>
</dbReference>
<dbReference type="EMBL" id="APMP01000004">
    <property type="protein sequence ID" value="ENZ82908.1"/>
    <property type="molecule type" value="Genomic_DNA"/>
</dbReference>
<evidence type="ECO:0000256" key="4">
    <source>
        <dbReference type="ARBA" id="ARBA00022729"/>
    </source>
</evidence>
<dbReference type="GO" id="GO:0006508">
    <property type="term" value="P:proteolysis"/>
    <property type="evidence" value="ECO:0007669"/>
    <property type="project" value="UniProtKB-KW"/>
</dbReference>
<organism evidence="7 8">
    <name type="scientific">Caulobacter vibrioides OR37</name>
    <dbReference type="NCBI Taxonomy" id="1292034"/>
    <lineage>
        <taxon>Bacteria</taxon>
        <taxon>Pseudomonadati</taxon>
        <taxon>Pseudomonadota</taxon>
        <taxon>Alphaproteobacteria</taxon>
        <taxon>Caulobacterales</taxon>
        <taxon>Caulobacteraceae</taxon>
        <taxon>Caulobacter</taxon>
    </lineage>
</organism>
<protein>
    <recommendedName>
        <fullName evidence="6">Dipeptidyl-peptidase</fullName>
        <ecNumber evidence="6">3.4.14.-</ecNumber>
    </recommendedName>
</protein>
<dbReference type="Pfam" id="PF10459">
    <property type="entry name" value="Peptidase_S46"/>
    <property type="match status" value="1"/>
</dbReference>
<comment type="caution">
    <text evidence="7">The sequence shown here is derived from an EMBL/GenBank/DDBJ whole genome shotgun (WGS) entry which is preliminary data.</text>
</comment>
<keyword evidence="2 6" id="KW-0031">Aminopeptidase</keyword>
<dbReference type="Proteomes" id="UP000013063">
    <property type="component" value="Unassembled WGS sequence"/>
</dbReference>
<evidence type="ECO:0000256" key="1">
    <source>
        <dbReference type="ARBA" id="ARBA00010491"/>
    </source>
</evidence>
<dbReference type="PATRIC" id="fig|1292034.3.peg.1089"/>
<keyword evidence="6" id="KW-0720">Serine protease</keyword>
<reference evidence="7 8" key="1">
    <citation type="journal article" date="2013" name="Genome Announc.">
        <title>Draft Genome Sequence for Caulobacter sp. Strain OR37, a Bacterium Tolerant to Heavy Metals.</title>
        <authorList>
            <person name="Utturkar S.M."/>
            <person name="Bollmann A."/>
            <person name="Brzoska R.M."/>
            <person name="Klingeman D.M."/>
            <person name="Epstein S.E."/>
            <person name="Palumbo A.V."/>
            <person name="Brown S.D."/>
        </authorList>
    </citation>
    <scope>NUCLEOTIDE SEQUENCE [LARGE SCALE GENOMIC DNA]</scope>
    <source>
        <strain evidence="7 8">OR37</strain>
    </source>
</reference>
<evidence type="ECO:0000313" key="8">
    <source>
        <dbReference type="Proteomes" id="UP000013063"/>
    </source>
</evidence>
<dbReference type="GO" id="GO:0043171">
    <property type="term" value="P:peptide catabolic process"/>
    <property type="evidence" value="ECO:0007669"/>
    <property type="project" value="UniProtKB-UniRule"/>
</dbReference>
<dbReference type="OrthoDB" id="9805367at2"/>
<accession>R0EBQ0</accession>
<evidence type="ECO:0000256" key="3">
    <source>
        <dbReference type="ARBA" id="ARBA00022670"/>
    </source>
</evidence>
<dbReference type="Gene3D" id="2.40.10.10">
    <property type="entry name" value="Trypsin-like serine proteases"/>
    <property type="match status" value="1"/>
</dbReference>
<feature type="chain" id="PRO_5023152895" description="Dipeptidyl-peptidase" evidence="6">
    <location>
        <begin position="24"/>
        <end position="696"/>
    </location>
</feature>
<feature type="signal peptide" evidence="6">
    <location>
        <begin position="1"/>
        <end position="23"/>
    </location>
</feature>
<gene>
    <name evidence="7" type="ORF">OR37_01102</name>
</gene>
<dbReference type="InterPro" id="IPR019500">
    <property type="entry name" value="Pep_S46"/>
</dbReference>
<dbReference type="GO" id="GO:0070009">
    <property type="term" value="F:serine-type aminopeptidase activity"/>
    <property type="evidence" value="ECO:0007669"/>
    <property type="project" value="UniProtKB-UniRule"/>
</dbReference>
<comment type="similarity">
    <text evidence="1 6">Belongs to the peptidase S46 family.</text>
</comment>
<dbReference type="RefSeq" id="WP_004616738.1">
    <property type="nucleotide sequence ID" value="NZ_APMP01000004.1"/>
</dbReference>
<keyword evidence="5 6" id="KW-0378">Hydrolase</keyword>
<evidence type="ECO:0000256" key="6">
    <source>
        <dbReference type="RuleBase" id="RU366067"/>
    </source>
</evidence>
<comment type="function">
    <text evidence="6">Catalyzes the removal of dipeptides from the N-terminus of oligopeptides.</text>
</comment>
<dbReference type="InterPro" id="IPR009003">
    <property type="entry name" value="Peptidase_S1_PA"/>
</dbReference>
<proteinExistence type="inferred from homology"/>
<keyword evidence="8" id="KW-1185">Reference proteome</keyword>
<dbReference type="EC" id="3.4.14.-" evidence="6"/>
<keyword evidence="4 6" id="KW-0732">Signal</keyword>
<evidence type="ECO:0000256" key="2">
    <source>
        <dbReference type="ARBA" id="ARBA00022438"/>
    </source>
</evidence>
<evidence type="ECO:0000313" key="7">
    <source>
        <dbReference type="EMBL" id="ENZ82908.1"/>
    </source>
</evidence>
<name>R0EBQ0_CAUVI</name>
<dbReference type="GO" id="GO:0008239">
    <property type="term" value="F:dipeptidyl-peptidase activity"/>
    <property type="evidence" value="ECO:0007669"/>
    <property type="project" value="UniProtKB-UniRule"/>
</dbReference>
<evidence type="ECO:0000256" key="5">
    <source>
        <dbReference type="ARBA" id="ARBA00022801"/>
    </source>
</evidence>
<dbReference type="eggNOG" id="COG3591">
    <property type="taxonomic scope" value="Bacteria"/>
</dbReference>
<dbReference type="STRING" id="1292034.OR37_01102"/>